<feature type="coiled-coil region" evidence="1">
    <location>
        <begin position="555"/>
        <end position="638"/>
    </location>
</feature>
<evidence type="ECO:0000313" key="3">
    <source>
        <dbReference type="Proteomes" id="UP001148838"/>
    </source>
</evidence>
<feature type="coiled-coil region" evidence="1">
    <location>
        <begin position="179"/>
        <end position="297"/>
    </location>
</feature>
<evidence type="ECO:0000256" key="1">
    <source>
        <dbReference type="SAM" id="Coils"/>
    </source>
</evidence>
<gene>
    <name evidence="2" type="ORF">ANN_09973</name>
</gene>
<name>A0ABQ8TQ29_PERAM</name>
<reference evidence="2 3" key="1">
    <citation type="journal article" date="2022" name="Allergy">
        <title>Genome assembly and annotation of Periplaneta americana reveal a comprehensive cockroach allergen profile.</title>
        <authorList>
            <person name="Wang L."/>
            <person name="Xiong Q."/>
            <person name="Saelim N."/>
            <person name="Wang L."/>
            <person name="Nong W."/>
            <person name="Wan A.T."/>
            <person name="Shi M."/>
            <person name="Liu X."/>
            <person name="Cao Q."/>
            <person name="Hui J.H.L."/>
            <person name="Sookrung N."/>
            <person name="Leung T.F."/>
            <person name="Tungtrongchitr A."/>
            <person name="Tsui S.K.W."/>
        </authorList>
    </citation>
    <scope>NUCLEOTIDE SEQUENCE [LARGE SCALE GENOMIC DNA]</scope>
    <source>
        <strain evidence="2">PWHHKU_190912</strain>
    </source>
</reference>
<comment type="caution">
    <text evidence="2">The sequence shown here is derived from an EMBL/GenBank/DDBJ whole genome shotgun (WGS) entry which is preliminary data.</text>
</comment>
<feature type="coiled-coil region" evidence="1">
    <location>
        <begin position="899"/>
        <end position="965"/>
    </location>
</feature>
<sequence length="1923" mass="223187">MATLQSELEDSQRRLNSATVELENLSREKHILENELASLQTQLTSRDEELAVSNNAADALTSNLAELQDRFTKTEKILNVEMERMAQLEQEARETRRQLEYQSHELSAVCKENVEATENLDCIGQELEENVKHVEEMLFETEQLNVNVEVEKSLSTLCSSVKAKVQRLNCLLTELDVQNLKSLNERTNLESTCKQLNENIKKLQGEISDLEFRERRYLLQKSELEEHLQRAEENIASLQQSELEYTRQIENLNIVLEDKKAVVDRLERVQESLTCKYDQLEEQYGKKTEELRKVEFDFNGVKQDKIAVQDEYNKLKEFSEGQADTMKSLTLKLSSLEMQIQELMEERDISSIDRQKLVNGLQELQASKDNLERIYNIAMKENEEAIEKLNNHASMLKVRIIELEDRVMLADKDLNLLKENLTEMSKERDALKLQYDTICQEKAEQIILLNQNVSKLEATVGKLEREKEDLVSEMNDTKQDLSGAIIKNADLQENILKKEERISDMSSEIDKLECEKEHIAEELEKVMAELVTTRSSKDEITTLYEKQRDEYKIKFSELTEKLTSLEDCMKKMEDEKTALHDELHCKKDELIEVKSMYEYSLDKLKHLETTNEQQIDQLKVSMKEIEELTKERNIVTEKLGVIQSELMRERECKQKLFEEISEKENNLVSIVLESDNLRNAVKLLEEKKKTLQSSVDSLTSQLENVVASKEELIRVYNASEDERKEIIGLKTKLEIEIVNLEKDKTLMSNDLSAARAEYALYKEQQENTINTLNKRIEEKEEAINQLLKKINDLQDEINSLITEKENLHSQFLAATAEVSDLKNCNEDLLKTCNMTQNESKSLEIVKLSLDQKIEELQGEKKMLTEDLEDTKSSLLSLQEGKTLLIGEHSRELYEREKKINSLSDQIIILQKQLNEANEERDILNKNIHLTNCELSEIKHSKDELLEAHTKQLQETEEHIKSAHKNAVEVKAVLLKKVEEVEGERDIERNLRVKVEQLLCQERTNMESMLAKMNELMSQKKIISQLCSDFRDNVCSLRMTVAAIQQEEIIKEPDKTSENLHVICDSKQKLLAKQWNVDPIVGLVTVSTFSENPSSVVQCAQTEPKEKYTNLLEVVTKLENLNAELVNTREEITRLLKSYDKLRIELSNTEKRCSDIAQEHTFLTDANHTLRDENEKLLKNIEEVENLKPTLERTVMELASEQKKTAEMKSEIEKLGTLHYDVKNDFEKLTKENESLNATLSIMSNKITELQEQNLELNEKLQKYDNSRLEFEETCWRLVRVKQERELDLEKLLNSETTLQQKMFDFQKSLKDINYKFESLVSDVSINCNMLKAIENQKFELEELFILMDVEFEDVSHSILTCTCSSLKQTEQNIESLCLLLGVAIHSGSDTQEEMSVELERHSDVSTGWQQQQQQLDALHKQINTLLCGVEIAMKRCTVVIGLCNNIAELRDNDDHDVRGLGIEDRINLIKDKVKKLQSLENKEACLERNQDDCNLEDSLETDSRVVFPPEEDYSLHSAILKMRLKLGQELTHKSKKVEDLHTENESLQAKLRDEQRSKADLMKTLTELRILHETLTKEKEIAYRLKSTSEQKCLQLESELLKAAEIKQAYDVLLEDNYKLQSENEAIKRKEDEKLKAVRQEYEKKLERLKAKMRILYEEEIEKKMKSAKEDNKQLQEMCRLYKDKIASHENEMRHLNSQIWEIGDKLLMTEKEKRKLEEELSKLSFFQIAGKKEVSEKLEVLSTLEQGRRTGSSRDVNTLNVIDESVMYVRKRKSIHKSVPSGMGVMFDPEDEEGEVFNTTNLADLKAGRCIPQDHKGRISELQYRNSLCPPHLKSSYPAETQFHDPREYKDEDLKVIFIEWRRNSKVKFVNVVYRSSTSSVDDSMQLGCAVDVDHCDALSTSMLLPSEKHRKKDRGQVNTSS</sequence>
<dbReference type="PANTHER" id="PTHR43977">
    <property type="entry name" value="STRUCTURAL MAINTENANCE OF CHROMOSOMES PROTEIN 3"/>
    <property type="match status" value="1"/>
</dbReference>
<feature type="coiled-coil region" evidence="1">
    <location>
        <begin position="1620"/>
        <end position="1699"/>
    </location>
</feature>
<keyword evidence="1" id="KW-0175">Coiled coil</keyword>
<keyword evidence="3" id="KW-1185">Reference proteome</keyword>
<dbReference type="Proteomes" id="UP001148838">
    <property type="component" value="Unassembled WGS sequence"/>
</dbReference>
<feature type="coiled-coil region" evidence="1">
    <location>
        <begin position="846"/>
        <end position="873"/>
    </location>
</feature>
<feature type="coiled-coil region" evidence="1">
    <location>
        <begin position="1110"/>
        <end position="1200"/>
    </location>
</feature>
<feature type="coiled-coil region" evidence="1">
    <location>
        <begin position="1225"/>
        <end position="1273"/>
    </location>
</feature>
<organism evidence="2 3">
    <name type="scientific">Periplaneta americana</name>
    <name type="common">American cockroach</name>
    <name type="synonym">Blatta americana</name>
    <dbReference type="NCBI Taxonomy" id="6978"/>
    <lineage>
        <taxon>Eukaryota</taxon>
        <taxon>Metazoa</taxon>
        <taxon>Ecdysozoa</taxon>
        <taxon>Arthropoda</taxon>
        <taxon>Hexapoda</taxon>
        <taxon>Insecta</taxon>
        <taxon>Pterygota</taxon>
        <taxon>Neoptera</taxon>
        <taxon>Polyneoptera</taxon>
        <taxon>Dictyoptera</taxon>
        <taxon>Blattodea</taxon>
        <taxon>Blattoidea</taxon>
        <taxon>Blattidae</taxon>
        <taxon>Blattinae</taxon>
        <taxon>Periplaneta</taxon>
    </lineage>
</organism>
<feature type="coiled-coil region" evidence="1">
    <location>
        <begin position="674"/>
        <end position="701"/>
    </location>
</feature>
<proteinExistence type="predicted"/>
<dbReference type="EMBL" id="JAJSOF020000005">
    <property type="protein sequence ID" value="KAJ4447963.1"/>
    <property type="molecule type" value="Genomic_DNA"/>
</dbReference>
<feature type="coiled-coil region" evidence="1">
    <location>
        <begin position="1530"/>
        <end position="1564"/>
    </location>
</feature>
<feature type="coiled-coil region" evidence="1">
    <location>
        <begin position="326"/>
        <end position="529"/>
    </location>
</feature>
<accession>A0ABQ8TQ29</accession>
<feature type="coiled-coil region" evidence="1">
    <location>
        <begin position="1469"/>
        <end position="1496"/>
    </location>
</feature>
<protein>
    <submittedName>
        <fullName evidence="2">Uncharacterized protein</fullName>
    </submittedName>
</protein>
<evidence type="ECO:0000313" key="2">
    <source>
        <dbReference type="EMBL" id="KAJ4447963.1"/>
    </source>
</evidence>
<feature type="coiled-coil region" evidence="1">
    <location>
        <begin position="730"/>
        <end position="810"/>
    </location>
</feature>
<feature type="coiled-coil region" evidence="1">
    <location>
        <begin position="1"/>
        <end position="105"/>
    </location>
</feature>